<dbReference type="RefSeq" id="WP_092551428.1">
    <property type="nucleotide sequence ID" value="NZ_FNPZ01000001.1"/>
</dbReference>
<protein>
    <recommendedName>
        <fullName evidence="2">DUF7882 domain-containing protein</fullName>
    </recommendedName>
</protein>
<feature type="domain" description="DUF7882" evidence="2">
    <location>
        <begin position="1"/>
        <end position="97"/>
    </location>
</feature>
<keyword evidence="4" id="KW-1185">Reference proteome</keyword>
<feature type="region of interest" description="Disordered" evidence="1">
    <location>
        <begin position="90"/>
        <end position="122"/>
    </location>
</feature>
<dbReference type="Proteomes" id="UP000198891">
    <property type="component" value="Unassembled WGS sequence"/>
</dbReference>
<dbReference type="InterPro" id="IPR057204">
    <property type="entry name" value="DUF7882"/>
</dbReference>
<dbReference type="AlphaFoldDB" id="A0A1H3N9N4"/>
<sequence length="122" mass="13034">MGKLLYGTSGIEIEFDDRTLTHLQIVIAAKLRRKESFFFSWKDDPAIGDGRSSIWLDSSIPLYFKFAGGRVPAINREWLDILTASSNGSGGLQFTEEPGAPGSNGNGNGNGNNGASGPATVR</sequence>
<evidence type="ECO:0000313" key="4">
    <source>
        <dbReference type="Proteomes" id="UP000198891"/>
    </source>
</evidence>
<evidence type="ECO:0000256" key="1">
    <source>
        <dbReference type="SAM" id="MobiDB-lite"/>
    </source>
</evidence>
<dbReference type="EMBL" id="FNPZ01000001">
    <property type="protein sequence ID" value="SDY84919.1"/>
    <property type="molecule type" value="Genomic_DNA"/>
</dbReference>
<feature type="compositionally biased region" description="Gly residues" evidence="1">
    <location>
        <begin position="102"/>
        <end position="114"/>
    </location>
</feature>
<gene>
    <name evidence="3" type="ORF">SAMN05216554_1733</name>
</gene>
<evidence type="ECO:0000313" key="3">
    <source>
        <dbReference type="EMBL" id="SDY84919.1"/>
    </source>
</evidence>
<evidence type="ECO:0000259" key="2">
    <source>
        <dbReference type="Pfam" id="PF25355"/>
    </source>
</evidence>
<reference evidence="3 4" key="1">
    <citation type="submission" date="2016-10" db="EMBL/GenBank/DDBJ databases">
        <authorList>
            <person name="de Groot N.N."/>
        </authorList>
    </citation>
    <scope>NUCLEOTIDE SEQUENCE [LARGE SCALE GENOMIC DNA]</scope>
    <source>
        <strain evidence="3 4">CGMCC 4.3491</strain>
    </source>
</reference>
<dbReference type="OrthoDB" id="5123855at2"/>
<organism evidence="3 4">
    <name type="scientific">Herbiconiux ginsengi</name>
    <dbReference type="NCBI Taxonomy" id="381665"/>
    <lineage>
        <taxon>Bacteria</taxon>
        <taxon>Bacillati</taxon>
        <taxon>Actinomycetota</taxon>
        <taxon>Actinomycetes</taxon>
        <taxon>Micrococcales</taxon>
        <taxon>Microbacteriaceae</taxon>
        <taxon>Herbiconiux</taxon>
    </lineage>
</organism>
<accession>A0A1H3N9N4</accession>
<name>A0A1H3N9N4_9MICO</name>
<proteinExistence type="predicted"/>
<dbReference type="Pfam" id="PF25355">
    <property type="entry name" value="DUF7882"/>
    <property type="match status" value="1"/>
</dbReference>